<evidence type="ECO:0000313" key="3">
    <source>
        <dbReference type="WBParaSite" id="nRc.2.0.1.t44687-RA"/>
    </source>
</evidence>
<keyword evidence="2" id="KW-1185">Reference proteome</keyword>
<keyword evidence="1" id="KW-0732">Signal</keyword>
<evidence type="ECO:0000313" key="2">
    <source>
        <dbReference type="Proteomes" id="UP000887565"/>
    </source>
</evidence>
<dbReference type="Proteomes" id="UP000887565">
    <property type="component" value="Unplaced"/>
</dbReference>
<dbReference type="WBParaSite" id="nRc.2.0.1.t44687-RA">
    <property type="protein sequence ID" value="nRc.2.0.1.t44687-RA"/>
    <property type="gene ID" value="nRc.2.0.1.g44687"/>
</dbReference>
<reference evidence="3" key="1">
    <citation type="submission" date="2022-11" db="UniProtKB">
        <authorList>
            <consortium name="WormBaseParasite"/>
        </authorList>
    </citation>
    <scope>IDENTIFICATION</scope>
</reference>
<feature type="chain" id="PRO_5038033043" evidence="1">
    <location>
        <begin position="19"/>
        <end position="88"/>
    </location>
</feature>
<organism evidence="2 3">
    <name type="scientific">Romanomermis culicivorax</name>
    <name type="common">Nematode worm</name>
    <dbReference type="NCBI Taxonomy" id="13658"/>
    <lineage>
        <taxon>Eukaryota</taxon>
        <taxon>Metazoa</taxon>
        <taxon>Ecdysozoa</taxon>
        <taxon>Nematoda</taxon>
        <taxon>Enoplea</taxon>
        <taxon>Dorylaimia</taxon>
        <taxon>Mermithida</taxon>
        <taxon>Mermithoidea</taxon>
        <taxon>Mermithidae</taxon>
        <taxon>Romanomermis</taxon>
    </lineage>
</organism>
<accession>A0A915L2H2</accession>
<dbReference type="AlphaFoldDB" id="A0A915L2H2"/>
<name>A0A915L2H2_ROMCU</name>
<sequence>MRILVCYIACILIFLCNADKVNHTEEDLPIAERKARFRLKWSAFKHNCYPQAKGRCFCLDDSGNARYYEKEESNVCRVSPFISSTRMP</sequence>
<proteinExistence type="predicted"/>
<protein>
    <submittedName>
        <fullName evidence="3">Uncharacterized protein</fullName>
    </submittedName>
</protein>
<evidence type="ECO:0000256" key="1">
    <source>
        <dbReference type="SAM" id="SignalP"/>
    </source>
</evidence>
<feature type="signal peptide" evidence="1">
    <location>
        <begin position="1"/>
        <end position="18"/>
    </location>
</feature>